<comment type="caution">
    <text evidence="7">The sequence shown here is derived from an EMBL/GenBank/DDBJ whole genome shotgun (WGS) entry which is preliminary data.</text>
</comment>
<dbReference type="PANTHER" id="PTHR30480">
    <property type="entry name" value="BETA-HEXOSAMINIDASE-RELATED"/>
    <property type="match status" value="1"/>
</dbReference>
<dbReference type="InterPro" id="IPR001764">
    <property type="entry name" value="Glyco_hydro_3_N"/>
</dbReference>
<proteinExistence type="inferred from homology"/>
<gene>
    <name evidence="7" type="ORF">ACFSKV_17825</name>
</gene>
<dbReference type="RefSeq" id="WP_380805877.1">
    <property type="nucleotide sequence ID" value="NZ_JBHUIV010000025.1"/>
</dbReference>
<evidence type="ECO:0000256" key="5">
    <source>
        <dbReference type="ARBA" id="ARBA00023295"/>
    </source>
</evidence>
<accession>A0ABW5BEE0</accession>
<evidence type="ECO:0000256" key="1">
    <source>
        <dbReference type="ARBA" id="ARBA00001231"/>
    </source>
</evidence>
<evidence type="ECO:0000259" key="6">
    <source>
        <dbReference type="Pfam" id="PF00933"/>
    </source>
</evidence>
<keyword evidence="8" id="KW-1185">Reference proteome</keyword>
<name>A0ABW5BEE0_9BACT</name>
<evidence type="ECO:0000256" key="3">
    <source>
        <dbReference type="ARBA" id="ARBA00012663"/>
    </source>
</evidence>
<dbReference type="Proteomes" id="UP001597414">
    <property type="component" value="Unassembled WGS sequence"/>
</dbReference>
<dbReference type="EC" id="3.2.1.52" evidence="3"/>
<feature type="domain" description="Glycoside hydrolase family 3 N-terminal" evidence="6">
    <location>
        <begin position="3"/>
        <end position="335"/>
    </location>
</feature>
<dbReference type="GO" id="GO:0016798">
    <property type="term" value="F:hydrolase activity, acting on glycosyl bonds"/>
    <property type="evidence" value="ECO:0007669"/>
    <property type="project" value="UniProtKB-KW"/>
</dbReference>
<reference evidence="8" key="1">
    <citation type="journal article" date="2019" name="Int. J. Syst. Evol. Microbiol.">
        <title>The Global Catalogue of Microorganisms (GCM) 10K type strain sequencing project: providing services to taxonomists for standard genome sequencing and annotation.</title>
        <authorList>
            <consortium name="The Broad Institute Genomics Platform"/>
            <consortium name="The Broad Institute Genome Sequencing Center for Infectious Disease"/>
            <person name="Wu L."/>
            <person name="Ma J."/>
        </authorList>
    </citation>
    <scope>NUCLEOTIDE SEQUENCE [LARGE SCALE GENOMIC DNA]</scope>
    <source>
        <strain evidence="8">KCTC 19812</strain>
    </source>
</reference>
<evidence type="ECO:0000256" key="2">
    <source>
        <dbReference type="ARBA" id="ARBA00005336"/>
    </source>
</evidence>
<organism evidence="7 8">
    <name type="scientific">Shivajiella indica</name>
    <dbReference type="NCBI Taxonomy" id="872115"/>
    <lineage>
        <taxon>Bacteria</taxon>
        <taxon>Pseudomonadati</taxon>
        <taxon>Bacteroidota</taxon>
        <taxon>Cytophagia</taxon>
        <taxon>Cytophagales</taxon>
        <taxon>Cyclobacteriaceae</taxon>
        <taxon>Shivajiella</taxon>
    </lineage>
</organism>
<keyword evidence="5 7" id="KW-0326">Glycosidase</keyword>
<comment type="similarity">
    <text evidence="2">Belongs to the glycosyl hydrolase 3 family.</text>
</comment>
<dbReference type="Pfam" id="PF00933">
    <property type="entry name" value="Glyco_hydro_3"/>
    <property type="match status" value="1"/>
</dbReference>
<dbReference type="InterPro" id="IPR017853">
    <property type="entry name" value="GH"/>
</dbReference>
<protein>
    <recommendedName>
        <fullName evidence="3">beta-N-acetylhexosaminidase</fullName>
        <ecNumber evidence="3">3.2.1.52</ecNumber>
    </recommendedName>
</protein>
<evidence type="ECO:0000313" key="8">
    <source>
        <dbReference type="Proteomes" id="UP001597414"/>
    </source>
</evidence>
<dbReference type="EMBL" id="JBHUIV010000025">
    <property type="protein sequence ID" value="MFD2203444.1"/>
    <property type="molecule type" value="Genomic_DNA"/>
</dbReference>
<dbReference type="PANTHER" id="PTHR30480:SF13">
    <property type="entry name" value="BETA-HEXOSAMINIDASE"/>
    <property type="match status" value="1"/>
</dbReference>
<comment type="catalytic activity">
    <reaction evidence="1">
        <text>Hydrolysis of terminal non-reducing N-acetyl-D-hexosamine residues in N-acetyl-beta-D-hexosaminides.</text>
        <dbReference type="EC" id="3.2.1.52"/>
    </reaction>
</comment>
<evidence type="ECO:0000256" key="4">
    <source>
        <dbReference type="ARBA" id="ARBA00022801"/>
    </source>
</evidence>
<keyword evidence="4 7" id="KW-0378">Hydrolase</keyword>
<dbReference type="InterPro" id="IPR050226">
    <property type="entry name" value="NagZ_Beta-hexosaminidase"/>
</dbReference>
<dbReference type="SUPFAM" id="SSF51445">
    <property type="entry name" value="(Trans)glycosidases"/>
    <property type="match status" value="1"/>
</dbReference>
<dbReference type="Gene3D" id="3.20.20.300">
    <property type="entry name" value="Glycoside hydrolase, family 3, N-terminal domain"/>
    <property type="match status" value="1"/>
</dbReference>
<sequence length="520" mass="58878">MNLKEKIGQFFFPAAFIHDSEENIAVLEQIIRQHHIGGLTFFHSRHAAAANFENRQENLDYHDTLQKLLGLIERYQKASRTPLLISIDAEYGLAMRIENTPQYPYAITLGAIPESQKDLIWEVGYRIGKDLKQCGIHINFAPVADINSNPNNPVIGYRSFGTDKMKVSRFAMAMYKGMETAGVSACYKHFPGHGDTDIDSHLGLPIIHKSKKELMELELFPYIEGIKSGLKMIMVGHLAAPALSSGKNIPASISKEIITDLLIDELGFDGIVVSDALNMKSVSDLFREPGKLELEAFNAGVDILCFSENVSEGIQMIADEGKEKRINRSFEKIMDLKNRLGLMDRKTVKNVYFDWDDHHAFNEKLASHYISVLVDNDTESDIIDSRSFAKVSVFSPLFNPFFGELDNHQSTPSFEINSVKDLAWKDLQQFENLLIALYVPSAKPINHFGLDMEVMKKLAELTMNKKCQLYLFGNPLAIKELPNKRKVCKIICAYQNFENVQKTAALHFLDELDTEIRFDM</sequence>
<dbReference type="InterPro" id="IPR036962">
    <property type="entry name" value="Glyco_hydro_3_N_sf"/>
</dbReference>
<evidence type="ECO:0000313" key="7">
    <source>
        <dbReference type="EMBL" id="MFD2203444.1"/>
    </source>
</evidence>